<dbReference type="CTD" id="284071"/>
<evidence type="ECO:0000313" key="2">
    <source>
        <dbReference type="Proteomes" id="UP001318040"/>
    </source>
</evidence>
<feature type="compositionally biased region" description="Polar residues" evidence="1">
    <location>
        <begin position="230"/>
        <end position="245"/>
    </location>
</feature>
<sequence>MAFISASMTSPNRSLFFNAWSTTVDDITATTKSPPAEHVHSRKTFDPNDSGNAPDLFDLVSRLLDEEDASETEERVLSPAPHSLPWPLLNHAAPPPLHLPAHVPSATSPPPPPWLLPGGGVMAGLRSAEQPSGAADARGTPGAVSIPPGRGTSRFLGRTMEGLSLDERAAAEEEEEEEEACVALSSPLFTSAMHTFRAGLPPPDGLMRYNEKTSAEMTAMMMMMQDESCSRPNYSKGNSNQSTGSGFRRPLGSRNCVAVSPFNRQVVDPTMMTPNLLADEDGTIKTSAVAGMSRQRERPWHQWSHYKSGACNKSDGPFTRPAESECHSAPVFGKLMTADEHDDELRGCRSGGLGCVAPPLPPLPPPPEVALQAPPPLPFASIQRFDGNPRPSRSDYFRAEASPGYPGSPGVSLTAQSGAFPNRGRSAGDFATVEGGTGPSFGGNKYSRPAQHEATARQAVTGSHRGVDTQGEQCGFLSCPFNCRKQQQQRQPALSPPSCLARGYSNVGPRGFSLPFDRRNGKRPSETPTTPPKGGVPEAQLHPPCCYPGYTYRSDGRPQLPPPGPPPPGPPPPVVPPSSDSPPFAFGPPFGFPPPPPPGADERRVFRPCYPSTVFPDLFYGELASALYGFPLHYGLLKPAMKPRSGPANELHKHLEESCEQWRGLEKQRKKAEMELMRSYPGSRVPGPVSIAMPRLPPNPSRVDRLVVDQLRENARVVAVLGHVEALLGQSLPASVVRALARHVEAVRGVQDARRSEVMNAALRHKQGAPRHRCDKDVLALAYSVRALGVATRRARSALWCGLQLGLPECLRGDTATHAALQEALRDLDSPPPPTPPRPPPPPQPPALYGGGGYGTEGAPAGTVSSRPHCEPKQCGGQAPQTAFSIDDGRNDVDVDGEGGGA</sequence>
<dbReference type="Pfam" id="PF15189">
    <property type="entry name" value="MEIOC"/>
    <property type="match status" value="1"/>
</dbReference>
<dbReference type="GO" id="GO:0007144">
    <property type="term" value="P:female meiosis I"/>
    <property type="evidence" value="ECO:0007669"/>
    <property type="project" value="TreeGrafter"/>
</dbReference>
<feature type="region of interest" description="Disordered" evidence="1">
    <location>
        <begin position="490"/>
        <end position="604"/>
    </location>
</feature>
<feature type="region of interest" description="Disordered" evidence="1">
    <location>
        <begin position="31"/>
        <end position="53"/>
    </location>
</feature>
<dbReference type="GO" id="GO:0048255">
    <property type="term" value="P:mRNA stabilization"/>
    <property type="evidence" value="ECO:0007669"/>
    <property type="project" value="TreeGrafter"/>
</dbReference>
<dbReference type="PANTHER" id="PTHR33861">
    <property type="entry name" value="PROTEIN CBG18333"/>
    <property type="match status" value="1"/>
</dbReference>
<dbReference type="RefSeq" id="XP_032801744.1">
    <property type="nucleotide sequence ID" value="XM_032945853.1"/>
</dbReference>
<reference evidence="3 4" key="1">
    <citation type="submission" date="2025-04" db="UniProtKB">
        <authorList>
            <consortium name="RefSeq"/>
        </authorList>
    </citation>
    <scope>IDENTIFICATION</scope>
    <source>
        <tissue evidence="3 4">Sperm</tissue>
    </source>
</reference>
<evidence type="ECO:0000313" key="3">
    <source>
        <dbReference type="RefSeq" id="XP_032801742.1"/>
    </source>
</evidence>
<proteinExistence type="predicted"/>
<dbReference type="GO" id="GO:0005737">
    <property type="term" value="C:cytoplasm"/>
    <property type="evidence" value="ECO:0007669"/>
    <property type="project" value="TreeGrafter"/>
</dbReference>
<dbReference type="GeneID" id="116938562"/>
<dbReference type="RefSeq" id="XP_032801742.1">
    <property type="nucleotide sequence ID" value="XM_032945851.1"/>
</dbReference>
<dbReference type="InterPro" id="IPR027963">
    <property type="entry name" value="MEIOC"/>
</dbReference>
<feature type="compositionally biased region" description="Pro residues" evidence="1">
    <location>
        <begin position="559"/>
        <end position="580"/>
    </location>
</feature>
<name>A0AAJ7SLZ2_PETMA</name>
<accession>A0AAJ7SLZ2</accession>
<protein>
    <submittedName>
        <fullName evidence="3 4">Uncharacterized protein KIAA1522-like</fullName>
    </submittedName>
</protein>
<dbReference type="Proteomes" id="UP001318040">
    <property type="component" value="Chromosome 4"/>
</dbReference>
<feature type="region of interest" description="Disordered" evidence="1">
    <location>
        <begin position="826"/>
        <end position="902"/>
    </location>
</feature>
<feature type="compositionally biased region" description="Pro residues" evidence="1">
    <location>
        <begin position="830"/>
        <end position="846"/>
    </location>
</feature>
<organism evidence="2 5">
    <name type="scientific">Petromyzon marinus</name>
    <name type="common">Sea lamprey</name>
    <dbReference type="NCBI Taxonomy" id="7757"/>
    <lineage>
        <taxon>Eukaryota</taxon>
        <taxon>Metazoa</taxon>
        <taxon>Chordata</taxon>
        <taxon>Craniata</taxon>
        <taxon>Vertebrata</taxon>
        <taxon>Cyclostomata</taxon>
        <taxon>Hyperoartia</taxon>
        <taxon>Petromyzontiformes</taxon>
        <taxon>Petromyzontidae</taxon>
        <taxon>Petromyzon</taxon>
    </lineage>
</organism>
<feature type="compositionally biased region" description="Basic and acidic residues" evidence="1">
    <location>
        <begin position="35"/>
        <end position="46"/>
    </location>
</feature>
<feature type="compositionally biased region" description="Basic and acidic residues" evidence="1">
    <location>
        <begin position="516"/>
        <end position="525"/>
    </location>
</feature>
<evidence type="ECO:0000313" key="4">
    <source>
        <dbReference type="RefSeq" id="XP_032801743.1"/>
    </source>
</evidence>
<dbReference type="RefSeq" id="XP_032801743.1">
    <property type="nucleotide sequence ID" value="XM_032945852.1"/>
</dbReference>
<gene>
    <name evidence="3 4 5" type="primary">LOC116938562</name>
</gene>
<evidence type="ECO:0000256" key="1">
    <source>
        <dbReference type="SAM" id="MobiDB-lite"/>
    </source>
</evidence>
<dbReference type="PANTHER" id="PTHR33861:SF5">
    <property type="entry name" value="GAMMA-TUBULIN COMPLEX COMPONENT"/>
    <property type="match status" value="1"/>
</dbReference>
<evidence type="ECO:0000313" key="5">
    <source>
        <dbReference type="RefSeq" id="XP_032801744.1"/>
    </source>
</evidence>
<dbReference type="KEGG" id="pmrn:116938562"/>
<feature type="compositionally biased region" description="Pro residues" evidence="1">
    <location>
        <begin position="590"/>
        <end position="599"/>
    </location>
</feature>
<feature type="region of interest" description="Disordered" evidence="1">
    <location>
        <begin position="228"/>
        <end position="251"/>
    </location>
</feature>
<feature type="region of interest" description="Disordered" evidence="1">
    <location>
        <begin position="100"/>
        <end position="156"/>
    </location>
</feature>
<dbReference type="GO" id="GO:0005634">
    <property type="term" value="C:nucleus"/>
    <property type="evidence" value="ECO:0007669"/>
    <property type="project" value="TreeGrafter"/>
</dbReference>
<dbReference type="AlphaFoldDB" id="A0AAJ7SLZ2"/>
<dbReference type="GO" id="GO:0007141">
    <property type="term" value="P:male meiosis I"/>
    <property type="evidence" value="ECO:0007669"/>
    <property type="project" value="TreeGrafter"/>
</dbReference>
<keyword evidence="2" id="KW-1185">Reference proteome</keyword>